<feature type="compositionally biased region" description="Basic and acidic residues" evidence="15">
    <location>
        <begin position="375"/>
        <end position="389"/>
    </location>
</feature>
<reference evidence="17" key="1">
    <citation type="journal article" date="2016" name="Insect Biochem. Mol. Biol.">
        <title>Multifaceted biological insights from a draft genome sequence of the tobacco hornworm moth, Manduca sexta.</title>
        <authorList>
            <person name="Kanost M.R."/>
            <person name="Arrese E.L."/>
            <person name="Cao X."/>
            <person name="Chen Y.R."/>
            <person name="Chellapilla S."/>
            <person name="Goldsmith M.R."/>
            <person name="Grosse-Wilde E."/>
            <person name="Heckel D.G."/>
            <person name="Herndon N."/>
            <person name="Jiang H."/>
            <person name="Papanicolaou A."/>
            <person name="Qu J."/>
            <person name="Soulages J.L."/>
            <person name="Vogel H."/>
            <person name="Walters J."/>
            <person name="Waterhouse R.M."/>
            <person name="Ahn S.J."/>
            <person name="Almeida F.C."/>
            <person name="An C."/>
            <person name="Aqrawi P."/>
            <person name="Bretschneider A."/>
            <person name="Bryant W.B."/>
            <person name="Bucks S."/>
            <person name="Chao H."/>
            <person name="Chevignon G."/>
            <person name="Christen J.M."/>
            <person name="Clarke D.F."/>
            <person name="Dittmer N.T."/>
            <person name="Ferguson L.C.F."/>
            <person name="Garavelou S."/>
            <person name="Gordon K.H.J."/>
            <person name="Gunaratna R.T."/>
            <person name="Han Y."/>
            <person name="Hauser F."/>
            <person name="He Y."/>
            <person name="Heidel-Fischer H."/>
            <person name="Hirsh A."/>
            <person name="Hu Y."/>
            <person name="Jiang H."/>
            <person name="Kalra D."/>
            <person name="Klinner C."/>
            <person name="Konig C."/>
            <person name="Kovar C."/>
            <person name="Kroll A.R."/>
            <person name="Kuwar S.S."/>
            <person name="Lee S.L."/>
            <person name="Lehman R."/>
            <person name="Li K."/>
            <person name="Li Z."/>
            <person name="Liang H."/>
            <person name="Lovelace S."/>
            <person name="Lu Z."/>
            <person name="Mansfield J.H."/>
            <person name="McCulloch K.J."/>
            <person name="Mathew T."/>
            <person name="Morton B."/>
            <person name="Muzny D.M."/>
            <person name="Neunemann D."/>
            <person name="Ongeri F."/>
            <person name="Pauchet Y."/>
            <person name="Pu L.L."/>
            <person name="Pyrousis I."/>
            <person name="Rao X.J."/>
            <person name="Redding A."/>
            <person name="Roesel C."/>
            <person name="Sanchez-Gracia A."/>
            <person name="Schaack S."/>
            <person name="Shukla A."/>
            <person name="Tetreau G."/>
            <person name="Wang Y."/>
            <person name="Xiong G.H."/>
            <person name="Traut W."/>
            <person name="Walsh T.K."/>
            <person name="Worley K.C."/>
            <person name="Wu D."/>
            <person name="Wu W."/>
            <person name="Wu Y.Q."/>
            <person name="Zhang X."/>
            <person name="Zou Z."/>
            <person name="Zucker H."/>
            <person name="Briscoe A.D."/>
            <person name="Burmester T."/>
            <person name="Clem R.J."/>
            <person name="Feyereisen R."/>
            <person name="Grimmelikhuijzen C.J.P."/>
            <person name="Hamodrakas S.J."/>
            <person name="Hansson B.S."/>
            <person name="Huguet E."/>
            <person name="Jermiin L.S."/>
            <person name="Lan Q."/>
            <person name="Lehman H.K."/>
            <person name="Lorenzen M."/>
            <person name="Merzendorfer H."/>
            <person name="Michalopoulos I."/>
            <person name="Morton D.B."/>
            <person name="Muthukrishnan S."/>
            <person name="Oakeshott J.G."/>
            <person name="Palmer W."/>
            <person name="Park Y."/>
            <person name="Passarelli A.L."/>
            <person name="Rozas J."/>
            <person name="Schwartz L.M."/>
            <person name="Smith W."/>
            <person name="Southgate A."/>
            <person name="Vilcinskas A."/>
            <person name="Vogt R."/>
            <person name="Wang P."/>
            <person name="Werren J."/>
            <person name="Yu X.Q."/>
            <person name="Zhou J.J."/>
            <person name="Brown S.J."/>
            <person name="Scherer S.E."/>
            <person name="Richards S."/>
            <person name="Blissard G.W."/>
        </authorList>
    </citation>
    <scope>NUCLEOTIDE SEQUENCE</scope>
</reference>
<keyword evidence="6" id="KW-0677">Repeat</keyword>
<dbReference type="PANTHER" id="PTHR16036">
    <property type="entry name" value="ANKYRIN REPEAT AND ZINC FINGER DOMAIN-CONTAINING PROTEIN 1"/>
    <property type="match status" value="1"/>
</dbReference>
<dbReference type="AlphaFoldDB" id="A0A922CGE7"/>
<comment type="similarity">
    <text evidence="2 14">Belongs to the ANKZF1/VMS1 family.</text>
</comment>
<accession>A0A922CGE7</accession>
<evidence type="ECO:0000256" key="6">
    <source>
        <dbReference type="ARBA" id="ARBA00022737"/>
    </source>
</evidence>
<feature type="compositionally biased region" description="Basic and acidic residues" evidence="15">
    <location>
        <begin position="447"/>
        <end position="459"/>
    </location>
</feature>
<feature type="domain" description="VLRF1" evidence="16">
    <location>
        <begin position="190"/>
        <end position="331"/>
    </location>
</feature>
<comment type="domain">
    <text evidence="14">The VLRF1 domain mediates binding to the 60S ribosomal subunit.</text>
</comment>
<dbReference type="GO" id="GO:0016787">
    <property type="term" value="F:hydrolase activity"/>
    <property type="evidence" value="ECO:0007669"/>
    <property type="project" value="UniProtKB-KW"/>
</dbReference>
<evidence type="ECO:0000256" key="1">
    <source>
        <dbReference type="ARBA" id="ARBA00004496"/>
    </source>
</evidence>
<evidence type="ECO:0000256" key="15">
    <source>
        <dbReference type="SAM" id="MobiDB-lite"/>
    </source>
</evidence>
<keyword evidence="7 14" id="KW-0255">Endonuclease</keyword>
<dbReference type="PROSITE" id="PS52044">
    <property type="entry name" value="VLRF1"/>
    <property type="match status" value="1"/>
</dbReference>
<keyword evidence="3 14" id="KW-0963">Cytoplasm</keyword>
<keyword evidence="18" id="KW-1185">Reference proteome</keyword>
<feature type="region of interest" description="Disordered" evidence="15">
    <location>
        <begin position="605"/>
        <end position="624"/>
    </location>
</feature>
<evidence type="ECO:0000256" key="2">
    <source>
        <dbReference type="ARBA" id="ARBA00009262"/>
    </source>
</evidence>
<dbReference type="GO" id="GO:0008270">
    <property type="term" value="F:zinc ion binding"/>
    <property type="evidence" value="ECO:0007669"/>
    <property type="project" value="UniProtKB-KW"/>
</dbReference>
<dbReference type="GO" id="GO:0005737">
    <property type="term" value="C:cytoplasm"/>
    <property type="evidence" value="ECO:0007669"/>
    <property type="project" value="UniProtKB-SubCell"/>
</dbReference>
<evidence type="ECO:0000256" key="13">
    <source>
        <dbReference type="PROSITE-ProRule" id="PRU00023"/>
    </source>
</evidence>
<evidence type="ECO:0000313" key="17">
    <source>
        <dbReference type="EMBL" id="KAG6444573.1"/>
    </source>
</evidence>
<evidence type="ECO:0000256" key="7">
    <source>
        <dbReference type="ARBA" id="ARBA00022759"/>
    </source>
</evidence>
<evidence type="ECO:0000313" key="18">
    <source>
        <dbReference type="Proteomes" id="UP000791440"/>
    </source>
</evidence>
<dbReference type="GO" id="GO:0004519">
    <property type="term" value="F:endonuclease activity"/>
    <property type="evidence" value="ECO:0007669"/>
    <property type="project" value="UniProtKB-KW"/>
</dbReference>
<dbReference type="InterPro" id="IPR041540">
    <property type="entry name" value="VATC"/>
</dbReference>
<evidence type="ECO:0000256" key="14">
    <source>
        <dbReference type="PROSITE-ProRule" id="PRU01389"/>
    </source>
</evidence>
<evidence type="ECO:0000256" key="4">
    <source>
        <dbReference type="ARBA" id="ARBA00022722"/>
    </source>
</evidence>
<dbReference type="PROSITE" id="PS50088">
    <property type="entry name" value="ANK_REPEAT"/>
    <property type="match status" value="1"/>
</dbReference>
<dbReference type="InterPro" id="IPR036770">
    <property type="entry name" value="Ankyrin_rpt-contain_sf"/>
</dbReference>
<evidence type="ECO:0000259" key="16">
    <source>
        <dbReference type="PROSITE" id="PS52044"/>
    </source>
</evidence>
<organism evidence="17 18">
    <name type="scientific">Manduca sexta</name>
    <name type="common">Tobacco hawkmoth</name>
    <name type="synonym">Tobacco hornworm</name>
    <dbReference type="NCBI Taxonomy" id="7130"/>
    <lineage>
        <taxon>Eukaryota</taxon>
        <taxon>Metazoa</taxon>
        <taxon>Ecdysozoa</taxon>
        <taxon>Arthropoda</taxon>
        <taxon>Hexapoda</taxon>
        <taxon>Insecta</taxon>
        <taxon>Pterygota</taxon>
        <taxon>Neoptera</taxon>
        <taxon>Endopterygota</taxon>
        <taxon>Lepidoptera</taxon>
        <taxon>Glossata</taxon>
        <taxon>Ditrysia</taxon>
        <taxon>Bombycoidea</taxon>
        <taxon>Sphingidae</taxon>
        <taxon>Sphinginae</taxon>
        <taxon>Sphingini</taxon>
        <taxon>Manduca</taxon>
    </lineage>
</organism>
<dbReference type="InterPro" id="IPR002110">
    <property type="entry name" value="Ankyrin_rpt"/>
</dbReference>
<feature type="region of interest" description="Disordered" evidence="15">
    <location>
        <begin position="351"/>
        <end position="404"/>
    </location>
</feature>
<evidence type="ECO:0000256" key="9">
    <source>
        <dbReference type="ARBA" id="ARBA00022801"/>
    </source>
</evidence>
<evidence type="ECO:0000256" key="3">
    <source>
        <dbReference type="ARBA" id="ARBA00022490"/>
    </source>
</evidence>
<feature type="region of interest" description="Disordered" evidence="15">
    <location>
        <begin position="109"/>
        <end position="128"/>
    </location>
</feature>
<evidence type="ECO:0000256" key="8">
    <source>
        <dbReference type="ARBA" id="ARBA00022771"/>
    </source>
</evidence>
<keyword evidence="11 13" id="KW-0040">ANK repeat</keyword>
<dbReference type="EMBL" id="JH668311">
    <property type="protein sequence ID" value="KAG6444573.1"/>
    <property type="molecule type" value="Genomic_DNA"/>
</dbReference>
<feature type="active site" evidence="14">
    <location>
        <position position="233"/>
    </location>
</feature>
<reference evidence="17" key="2">
    <citation type="submission" date="2020-12" db="EMBL/GenBank/DDBJ databases">
        <authorList>
            <person name="Kanost M."/>
        </authorList>
    </citation>
    <scope>NUCLEOTIDE SEQUENCE</scope>
</reference>
<dbReference type="Gene3D" id="1.25.40.20">
    <property type="entry name" value="Ankyrin repeat-containing domain"/>
    <property type="match status" value="1"/>
</dbReference>
<dbReference type="PANTHER" id="PTHR16036:SF2">
    <property type="entry name" value="TRNA ENDONUCLEASE ANKZF1"/>
    <property type="match status" value="1"/>
</dbReference>
<comment type="subcellular location">
    <subcellularLocation>
        <location evidence="1">Cytoplasm</location>
    </subcellularLocation>
</comment>
<dbReference type="InterPro" id="IPR041175">
    <property type="entry name" value="VLRF1/Vms1"/>
</dbReference>
<feature type="region of interest" description="Disordered" evidence="15">
    <location>
        <begin position="440"/>
        <end position="482"/>
    </location>
</feature>
<name>A0A922CGE7_MANSE</name>
<feature type="repeat" description="ANK" evidence="13">
    <location>
        <begin position="525"/>
        <end position="557"/>
    </location>
</feature>
<keyword evidence="4 14" id="KW-0540">Nuclease</keyword>
<keyword evidence="12" id="KW-0175">Coiled coil</keyword>
<comment type="caution">
    <text evidence="17">The sequence shown here is derived from an EMBL/GenBank/DDBJ whole genome shotgun (WGS) entry which is preliminary data.</text>
</comment>
<sequence length="687" mass="77097">MATKSETVKTKTVRIYELDDFEKLLKGVKVAACMLTESHQVVDEASVLKRLNALTLNGAADGNCCSCCGVGPFETRAQQTAHYKHHWHTHNLKRKLFGKTALTLGQFNSRQDDSSVSGSDSDDEAQNSKKVPATDLFAAATRHCKSFFTNHAGQVFCLYRCILHHRKEELSTDGDGSAWIDRCQRLLIPGFQRWAILMVSGGHFAGAIFAGGTPVVHKTMHSYVTRRGQGQAQAGRDQHGNMPRSAGASLRRYNQAQFLEHVQDILSNWTEDFIGCGLIFYRAVGSLNQSALFGKNSPIKRDDSRVRALPFPTRKPTYREVQRVHETLASIEVYESLEQFQKALISITSKSALKTGSDPSTERAKKAPKNSPNKGIDRAKSRERARRELPIQVTSSEDEGPCFIDSETPVGWIKALSEQSNGITNSRKDLINDCAVSDHVVTSEGSESEREVIQEVKDQTKKKKKKDKRKDDEKPVKKGPQKIPANVKKMWKEISGKELNSLETIIESWEGSDFETACNTQDPVDGNTALHKAAIAAKPDMVTQILSCGGDPCIKNHLLQTPYAAAPHHDTRIAFRLFQGQYPDKYNYAKSQIPGPITPELLEQEKEKKAQQKRAKRQREKEKQVEKIKTNKFLQLTDDQKVKSLEPRCFLCGGSLPKVPFEYESYRFCTVRCLQNHRNIRPLHMSA</sequence>
<dbReference type="Pfam" id="PF18716">
    <property type="entry name" value="VATC"/>
    <property type="match status" value="1"/>
</dbReference>
<keyword evidence="10" id="KW-0862">Zinc</keyword>
<proteinExistence type="inferred from homology"/>
<evidence type="ECO:0000256" key="12">
    <source>
        <dbReference type="ARBA" id="ARBA00023054"/>
    </source>
</evidence>
<dbReference type="SUPFAM" id="SSF48403">
    <property type="entry name" value="Ankyrin repeat"/>
    <property type="match status" value="1"/>
</dbReference>
<gene>
    <name evidence="17" type="ORF">O3G_MSEX003453</name>
</gene>
<evidence type="ECO:0000256" key="11">
    <source>
        <dbReference type="ARBA" id="ARBA00023043"/>
    </source>
</evidence>
<protein>
    <recommendedName>
        <fullName evidence="16">VLRF1 domain-containing protein</fullName>
    </recommendedName>
</protein>
<evidence type="ECO:0000256" key="5">
    <source>
        <dbReference type="ARBA" id="ARBA00022723"/>
    </source>
</evidence>
<keyword evidence="9 14" id="KW-0378">Hydrolase</keyword>
<dbReference type="GO" id="GO:0036503">
    <property type="term" value="P:ERAD pathway"/>
    <property type="evidence" value="ECO:0007669"/>
    <property type="project" value="TreeGrafter"/>
</dbReference>
<evidence type="ECO:0000256" key="10">
    <source>
        <dbReference type="ARBA" id="ARBA00022833"/>
    </source>
</evidence>
<dbReference type="Proteomes" id="UP000791440">
    <property type="component" value="Unassembled WGS sequence"/>
</dbReference>
<dbReference type="PROSITE" id="PS50297">
    <property type="entry name" value="ANK_REP_REGION"/>
    <property type="match status" value="1"/>
</dbReference>
<keyword evidence="5" id="KW-0479">Metal-binding</keyword>
<keyword evidence="8" id="KW-0863">Zinc-finger</keyword>
<dbReference type="InterPro" id="IPR047139">
    <property type="entry name" value="ANKZ1/VMS1"/>
</dbReference>
<dbReference type="Pfam" id="PF18826">
    <property type="entry name" value="bVLRF1"/>
    <property type="match status" value="1"/>
</dbReference>